<sequence>MDFIWILFAFVCGLTVKVISLPPLIGFLFAGFVLHFIGVEPTDSLKTLADLGITLMLFTIGLKLHVSDLLKREIWASTLSHMGIWTLLFTSSSLLLAIISFPYFSNMDLQTAAILGFALSFSSTVCIIKLLEESGEMKTRHGQIAIGVLVMQDIAAVIFLVFATGKVPSIWAFGLFGLVFIRPFLDALLNRAGHGEMLPLTGFFLALGGYELFTLVGVKGDLGALLFGVLLSHHPKASELTKSLLSFKDLFLIGFFLSIGFTALPNWSMLGMAALISSLILIKFLMFFFIFSRLQLRGRTSFLSALALSNFSEFGLIVAALSVESGWLNKEWLVILALAVSLSFILTSLFYRHAHQIYRLYKETIKRYESKTRLQEDLFIQPPNAEILVIGLGRVGKSAFKALQNMVDQRVVGMDADRNRVKEYQLRGMNVFFGDGEDADLWESFDTSAIKLVLLALPSIEDDRNITIQLRNAHYKGQIAAIARYQDEREQLIKAGINNVFNFYTEAGIGFAEESLMLIGEQPTDREAITKLLPGPSRVSKAKP</sequence>
<evidence type="ECO:0000256" key="1">
    <source>
        <dbReference type="ARBA" id="ARBA00004141"/>
    </source>
</evidence>
<keyword evidence="5 9" id="KW-0812">Transmembrane</keyword>
<dbReference type="Pfam" id="PF02254">
    <property type="entry name" value="TrkA_N"/>
    <property type="match status" value="1"/>
</dbReference>
<feature type="transmembrane region" description="Helical" evidence="9">
    <location>
        <begin position="84"/>
        <end position="104"/>
    </location>
</feature>
<evidence type="ECO:0000256" key="6">
    <source>
        <dbReference type="ARBA" id="ARBA00022989"/>
    </source>
</evidence>
<dbReference type="KEGG" id="njp:NEJAP_1501"/>
<keyword evidence="7" id="KW-0406">Ion transport</keyword>
<evidence type="ECO:0000259" key="10">
    <source>
        <dbReference type="Pfam" id="PF00999"/>
    </source>
</evidence>
<reference evidence="12 13" key="1">
    <citation type="journal article" date="2008" name="Int. J. Syst. Evol. Microbiol.">
        <title>Neptunomonas japonica sp. nov., an Osedax japonicus symbiont-like bacterium isolated from sediment adjacent to sperm whale carcasses off Kagoshima, Japan.</title>
        <authorList>
            <person name="Miyazaki M."/>
            <person name="Nogi Y."/>
            <person name="Fujiwara Y."/>
            <person name="Kawato M."/>
            <person name="Kubokawa K."/>
            <person name="Horikoshi K."/>
        </authorList>
    </citation>
    <scope>NUCLEOTIDE SEQUENCE [LARGE SCALE GENOMIC DNA]</scope>
    <source>
        <strain evidence="12 13">JAMM 1380</strain>
    </source>
</reference>
<feature type="transmembrane region" description="Helical" evidence="9">
    <location>
        <begin position="244"/>
        <end position="264"/>
    </location>
</feature>
<evidence type="ECO:0000256" key="7">
    <source>
        <dbReference type="ARBA" id="ARBA00023065"/>
    </source>
</evidence>
<feature type="transmembrane region" description="Helical" evidence="9">
    <location>
        <begin position="6"/>
        <end position="36"/>
    </location>
</feature>
<dbReference type="SUPFAM" id="SSF51735">
    <property type="entry name" value="NAD(P)-binding Rossmann-fold domains"/>
    <property type="match status" value="1"/>
</dbReference>
<feature type="transmembrane region" description="Helical" evidence="9">
    <location>
        <begin position="143"/>
        <end position="163"/>
    </location>
</feature>
<dbReference type="Gene3D" id="3.40.50.720">
    <property type="entry name" value="NAD(P)-binding Rossmann-like Domain"/>
    <property type="match status" value="1"/>
</dbReference>
<dbReference type="Pfam" id="PF00999">
    <property type="entry name" value="Na_H_Exchanger"/>
    <property type="match status" value="1"/>
</dbReference>
<evidence type="ECO:0000259" key="11">
    <source>
        <dbReference type="Pfam" id="PF02254"/>
    </source>
</evidence>
<dbReference type="PANTHER" id="PTHR42751">
    <property type="entry name" value="SODIUM/HYDROGEN EXCHANGER FAMILY/TRKA DOMAIN PROTEIN"/>
    <property type="match status" value="1"/>
</dbReference>
<feature type="transmembrane region" description="Helical" evidence="9">
    <location>
        <begin position="170"/>
        <end position="189"/>
    </location>
</feature>
<comment type="subcellular location">
    <subcellularLocation>
        <location evidence="1">Membrane</location>
        <topology evidence="1">Multi-pass membrane protein</topology>
    </subcellularLocation>
</comment>
<proteinExistence type="inferred from homology"/>
<keyword evidence="13" id="KW-1185">Reference proteome</keyword>
<evidence type="ECO:0000256" key="9">
    <source>
        <dbReference type="SAM" id="Phobius"/>
    </source>
</evidence>
<dbReference type="EMBL" id="AP014546">
    <property type="protein sequence ID" value="BBB29453.1"/>
    <property type="molecule type" value="Genomic_DNA"/>
</dbReference>
<feature type="domain" description="Cation/H+ exchanger transmembrane" evidence="10">
    <location>
        <begin position="6"/>
        <end position="347"/>
    </location>
</feature>
<evidence type="ECO:0000313" key="13">
    <source>
        <dbReference type="Proteomes" id="UP000595332"/>
    </source>
</evidence>
<keyword evidence="6 9" id="KW-1133">Transmembrane helix</keyword>
<dbReference type="InterPro" id="IPR006153">
    <property type="entry name" value="Cation/H_exchanger_TM"/>
</dbReference>
<dbReference type="GO" id="GO:0015297">
    <property type="term" value="F:antiporter activity"/>
    <property type="evidence" value="ECO:0007669"/>
    <property type="project" value="UniProtKB-KW"/>
</dbReference>
<feature type="transmembrane region" description="Helical" evidence="9">
    <location>
        <begin position="111"/>
        <end position="131"/>
    </location>
</feature>
<gene>
    <name evidence="12" type="ORF">NEJAP_1501</name>
</gene>
<dbReference type="PANTHER" id="PTHR42751:SF1">
    <property type="entry name" value="CATION_PROTON ANTIPORTER YBAL-RELATED"/>
    <property type="match status" value="1"/>
</dbReference>
<comment type="similarity">
    <text evidence="2">Belongs to the monovalent cation:proton antiporter 2 (CPA2) transporter (TC 2.A.37) family.</text>
</comment>
<feature type="transmembrane region" description="Helical" evidence="9">
    <location>
        <begin position="302"/>
        <end position="320"/>
    </location>
</feature>
<protein>
    <submittedName>
        <fullName evidence="12">K+ efflux antiporter</fullName>
    </submittedName>
</protein>
<evidence type="ECO:0000313" key="12">
    <source>
        <dbReference type="EMBL" id="BBB29453.1"/>
    </source>
</evidence>
<dbReference type="GO" id="GO:1902600">
    <property type="term" value="P:proton transmembrane transport"/>
    <property type="evidence" value="ECO:0007669"/>
    <property type="project" value="InterPro"/>
</dbReference>
<accession>A0A7R6PH02</accession>
<keyword evidence="3" id="KW-0813">Transport</keyword>
<dbReference type="Proteomes" id="UP000595332">
    <property type="component" value="Chromosome"/>
</dbReference>
<feature type="transmembrane region" description="Helical" evidence="9">
    <location>
        <begin position="209"/>
        <end position="232"/>
    </location>
</feature>
<evidence type="ECO:0000256" key="8">
    <source>
        <dbReference type="ARBA" id="ARBA00023136"/>
    </source>
</evidence>
<feature type="transmembrane region" description="Helical" evidence="9">
    <location>
        <begin position="332"/>
        <end position="351"/>
    </location>
</feature>
<keyword evidence="4" id="KW-0050">Antiport</keyword>
<dbReference type="GO" id="GO:0006813">
    <property type="term" value="P:potassium ion transport"/>
    <property type="evidence" value="ECO:0007669"/>
    <property type="project" value="InterPro"/>
</dbReference>
<dbReference type="InterPro" id="IPR036291">
    <property type="entry name" value="NAD(P)-bd_dom_sf"/>
</dbReference>
<feature type="transmembrane region" description="Helical" evidence="9">
    <location>
        <begin position="270"/>
        <end position="290"/>
    </location>
</feature>
<dbReference type="RefSeq" id="WP_201350072.1">
    <property type="nucleotide sequence ID" value="NZ_AP014546.1"/>
</dbReference>
<keyword evidence="8 9" id="KW-0472">Membrane</keyword>
<dbReference type="Gene3D" id="1.20.1530.20">
    <property type="match status" value="1"/>
</dbReference>
<evidence type="ECO:0000256" key="3">
    <source>
        <dbReference type="ARBA" id="ARBA00022448"/>
    </source>
</evidence>
<dbReference type="GO" id="GO:0016020">
    <property type="term" value="C:membrane"/>
    <property type="evidence" value="ECO:0007669"/>
    <property type="project" value="UniProtKB-SubCell"/>
</dbReference>
<dbReference type="AlphaFoldDB" id="A0A7R6PH02"/>
<feature type="domain" description="RCK N-terminal" evidence="11">
    <location>
        <begin position="387"/>
        <end position="502"/>
    </location>
</feature>
<dbReference type="InterPro" id="IPR038770">
    <property type="entry name" value="Na+/solute_symporter_sf"/>
</dbReference>
<evidence type="ECO:0000256" key="4">
    <source>
        <dbReference type="ARBA" id="ARBA00022449"/>
    </source>
</evidence>
<organism evidence="12 13">
    <name type="scientific">Neptunomonas japonica JAMM 1380</name>
    <dbReference type="NCBI Taxonomy" id="1441457"/>
    <lineage>
        <taxon>Bacteria</taxon>
        <taxon>Pseudomonadati</taxon>
        <taxon>Pseudomonadota</taxon>
        <taxon>Gammaproteobacteria</taxon>
        <taxon>Oceanospirillales</taxon>
        <taxon>Oceanospirillaceae</taxon>
        <taxon>Neptunomonas</taxon>
    </lineage>
</organism>
<evidence type="ECO:0000256" key="2">
    <source>
        <dbReference type="ARBA" id="ARBA00005551"/>
    </source>
</evidence>
<dbReference type="InterPro" id="IPR003148">
    <property type="entry name" value="RCK_N"/>
</dbReference>
<name>A0A7R6PH02_9GAMM</name>
<evidence type="ECO:0000256" key="5">
    <source>
        <dbReference type="ARBA" id="ARBA00022692"/>
    </source>
</evidence>